<evidence type="ECO:0000313" key="10">
    <source>
        <dbReference type="EMBL" id="ADR34727.1"/>
    </source>
</evidence>
<evidence type="ECO:0000256" key="2">
    <source>
        <dbReference type="ARBA" id="ARBA00004370"/>
    </source>
</evidence>
<dbReference type="PANTHER" id="PTHR43047">
    <property type="entry name" value="TWO-COMPONENT HISTIDINE PROTEIN KINASE"/>
    <property type="match status" value="1"/>
</dbReference>
<dbReference type="Pfam" id="PF00672">
    <property type="entry name" value="HAMP"/>
    <property type="match status" value="1"/>
</dbReference>
<dbReference type="Gene3D" id="6.10.340.10">
    <property type="match status" value="1"/>
</dbReference>
<keyword evidence="7" id="KW-0472">Membrane</keyword>
<feature type="domain" description="Histidine kinase" evidence="8">
    <location>
        <begin position="453"/>
        <end position="669"/>
    </location>
</feature>
<dbReference type="PANTHER" id="PTHR43047:SF72">
    <property type="entry name" value="OSMOSENSING HISTIDINE PROTEIN KINASE SLN1"/>
    <property type="match status" value="1"/>
</dbReference>
<evidence type="ECO:0000256" key="6">
    <source>
        <dbReference type="ARBA" id="ARBA00022777"/>
    </source>
</evidence>
<evidence type="ECO:0000256" key="4">
    <source>
        <dbReference type="ARBA" id="ARBA00022553"/>
    </source>
</evidence>
<feature type="transmembrane region" description="Helical" evidence="7">
    <location>
        <begin position="12"/>
        <end position="34"/>
    </location>
</feature>
<dbReference type="SUPFAM" id="SSF47384">
    <property type="entry name" value="Homodimeric domain of signal transducing histidine kinase"/>
    <property type="match status" value="1"/>
</dbReference>
<dbReference type="RefSeq" id="WP_013460924.1">
    <property type="nucleotide sequence ID" value="NC_014762.1"/>
</dbReference>
<dbReference type="PROSITE" id="PS50109">
    <property type="entry name" value="HIS_KIN"/>
    <property type="match status" value="1"/>
</dbReference>
<dbReference type="SMART" id="SM00304">
    <property type="entry name" value="HAMP"/>
    <property type="match status" value="1"/>
</dbReference>
<gene>
    <name evidence="10" type="ordered locus">Sulku_2067</name>
</gene>
<dbReference type="Pfam" id="PF00512">
    <property type="entry name" value="HisKA"/>
    <property type="match status" value="1"/>
</dbReference>
<sequence>MRRRWDNLPIVYKLFSALFGVIAFIIVILLAYLWGHESNLMLKKEHDVLYNQSRLIANDLDAHLGQLQKEVLFLSRLEVMNDMVTRDMDQRINKIMEQKADDLGESIVLFTIAADGTIFSSSKEDKINSISKEYSAIKNAVKKQKNYFFWEKNLYFFAPVYGSFYTHDFLGYVVIAYPLENFAVRLKTDQKLYRWLSPPTLSGVIYEAHNPVFDKNDYLYQSLPLEGILEGWVLHYAMPKNEALSLLYHFQVLFLSGLSIGLVLIAFLIWIIVQRIIQPLRELSHTAMNIALTGDYTQTVPERGNDEIGTMGYSFNALMFTTQLSMKRLEIEREKHFEKLISLIVFFNAITRTDTKEATIEIAMDEIRRFSNAKEVYFSLEGCNTQEAVMIALNAVGNETPGVICIEEPALEKESNERFYAALERMLALQMERIELLGKTKAALKAKSAFLSAMSHELRTPLGSILSLTQYTMIQPKTPEPILETLGKIENSAYHLLGVINNILDLAKAESGKMEPHADSCVPQELIEDALALVSPLAEDKGLQIRTAYEPIEAPFKSDARLFKQVVVNLLSNAIKYTEKGFIDITLHYNSGLFTLDIKDSGRGIGLEALEHLFDEFYQVHAVDTSGLKGSGLGLAISKQIALLLRGDVVIVSEGEGRGATATFQFRSF</sequence>
<keyword evidence="7" id="KW-0812">Transmembrane</keyword>
<dbReference type="AlphaFoldDB" id="E4U2W3"/>
<dbReference type="InterPro" id="IPR003661">
    <property type="entry name" value="HisK_dim/P_dom"/>
</dbReference>
<feature type="transmembrane region" description="Helical" evidence="7">
    <location>
        <begin position="154"/>
        <end position="177"/>
    </location>
</feature>
<comment type="catalytic activity">
    <reaction evidence="1">
        <text>ATP + protein L-histidine = ADP + protein N-phospho-L-histidine.</text>
        <dbReference type="EC" id="2.7.13.3"/>
    </reaction>
</comment>
<dbReference type="Proteomes" id="UP000008721">
    <property type="component" value="Chromosome"/>
</dbReference>
<dbReference type="Gene3D" id="1.10.287.130">
    <property type="match status" value="1"/>
</dbReference>
<keyword evidence="11" id="KW-1185">Reference proteome</keyword>
<name>E4U2W3_SULKY</name>
<evidence type="ECO:0000256" key="1">
    <source>
        <dbReference type="ARBA" id="ARBA00000085"/>
    </source>
</evidence>
<dbReference type="GO" id="GO:0000155">
    <property type="term" value="F:phosphorelay sensor kinase activity"/>
    <property type="evidence" value="ECO:0007669"/>
    <property type="project" value="InterPro"/>
</dbReference>
<dbReference type="EC" id="2.7.13.3" evidence="3"/>
<keyword evidence="4" id="KW-0597">Phosphoprotein</keyword>
<feature type="domain" description="HAMP" evidence="9">
    <location>
        <begin position="274"/>
        <end position="327"/>
    </location>
</feature>
<dbReference type="EMBL" id="CP002355">
    <property type="protein sequence ID" value="ADR34727.1"/>
    <property type="molecule type" value="Genomic_DNA"/>
</dbReference>
<dbReference type="SMART" id="SM00387">
    <property type="entry name" value="HATPase_c"/>
    <property type="match status" value="1"/>
</dbReference>
<dbReference type="GO" id="GO:0005886">
    <property type="term" value="C:plasma membrane"/>
    <property type="evidence" value="ECO:0007669"/>
    <property type="project" value="TreeGrafter"/>
</dbReference>
<dbReference type="InterPro" id="IPR005467">
    <property type="entry name" value="His_kinase_dom"/>
</dbReference>
<dbReference type="CDD" id="cd00082">
    <property type="entry name" value="HisKA"/>
    <property type="match status" value="1"/>
</dbReference>
<comment type="subcellular location">
    <subcellularLocation>
        <location evidence="2">Membrane</location>
    </subcellularLocation>
</comment>
<dbReference type="GO" id="GO:0009927">
    <property type="term" value="F:histidine phosphotransfer kinase activity"/>
    <property type="evidence" value="ECO:0007669"/>
    <property type="project" value="TreeGrafter"/>
</dbReference>
<dbReference type="KEGG" id="sku:Sulku_2067"/>
<dbReference type="STRING" id="709032.Sulku_2067"/>
<organism evidence="10 11">
    <name type="scientific">Sulfuricurvum kujiense (strain ATCC BAA-921 / DSM 16994 / JCM 11577 / YK-1)</name>
    <dbReference type="NCBI Taxonomy" id="709032"/>
    <lineage>
        <taxon>Bacteria</taxon>
        <taxon>Pseudomonadati</taxon>
        <taxon>Campylobacterota</taxon>
        <taxon>Epsilonproteobacteria</taxon>
        <taxon>Campylobacterales</taxon>
        <taxon>Sulfurimonadaceae</taxon>
        <taxon>Sulfuricurvum</taxon>
    </lineage>
</organism>
<dbReference type="InterPro" id="IPR036890">
    <property type="entry name" value="HATPase_C_sf"/>
</dbReference>
<keyword evidence="6 10" id="KW-0418">Kinase</keyword>
<dbReference type="InterPro" id="IPR003594">
    <property type="entry name" value="HATPase_dom"/>
</dbReference>
<keyword evidence="5" id="KW-0808">Transferase</keyword>
<accession>E4U2W3</accession>
<evidence type="ECO:0000259" key="9">
    <source>
        <dbReference type="PROSITE" id="PS50885"/>
    </source>
</evidence>
<dbReference type="SUPFAM" id="SSF158472">
    <property type="entry name" value="HAMP domain-like"/>
    <property type="match status" value="1"/>
</dbReference>
<dbReference type="InterPro" id="IPR036097">
    <property type="entry name" value="HisK_dim/P_sf"/>
</dbReference>
<dbReference type="HOGENOM" id="CLU_410444_0_0_7"/>
<dbReference type="InterPro" id="IPR003660">
    <property type="entry name" value="HAMP_dom"/>
</dbReference>
<dbReference type="SUPFAM" id="SSF55874">
    <property type="entry name" value="ATPase domain of HSP90 chaperone/DNA topoisomerase II/histidine kinase"/>
    <property type="match status" value="1"/>
</dbReference>
<protein>
    <recommendedName>
        <fullName evidence="3">histidine kinase</fullName>
        <ecNumber evidence="3">2.7.13.3</ecNumber>
    </recommendedName>
</protein>
<dbReference type="CDD" id="cd06225">
    <property type="entry name" value="HAMP"/>
    <property type="match status" value="1"/>
</dbReference>
<evidence type="ECO:0000256" key="7">
    <source>
        <dbReference type="SAM" id="Phobius"/>
    </source>
</evidence>
<keyword evidence="7" id="KW-1133">Transmembrane helix</keyword>
<dbReference type="Gene3D" id="3.30.565.10">
    <property type="entry name" value="Histidine kinase-like ATPase, C-terminal domain"/>
    <property type="match status" value="1"/>
</dbReference>
<evidence type="ECO:0000313" key="11">
    <source>
        <dbReference type="Proteomes" id="UP000008721"/>
    </source>
</evidence>
<reference evidence="10 11" key="1">
    <citation type="journal article" date="2012" name="Stand. Genomic Sci.">
        <title>Complete genome sequence of the sulfur compounds oxidizing chemolithoautotroph Sulfuricurvum kujiense type strain (YK-1(T)).</title>
        <authorList>
            <person name="Han C."/>
            <person name="Kotsyurbenko O."/>
            <person name="Chertkov O."/>
            <person name="Held B."/>
            <person name="Lapidus A."/>
            <person name="Nolan M."/>
            <person name="Lucas S."/>
            <person name="Hammon N."/>
            <person name="Deshpande S."/>
            <person name="Cheng J.F."/>
            <person name="Tapia R."/>
            <person name="Goodwin L.A."/>
            <person name="Pitluck S."/>
            <person name="Liolios K."/>
            <person name="Pagani I."/>
            <person name="Ivanova N."/>
            <person name="Mavromatis K."/>
            <person name="Mikhailova N."/>
            <person name="Pati A."/>
            <person name="Chen A."/>
            <person name="Palaniappan K."/>
            <person name="Land M."/>
            <person name="Hauser L."/>
            <person name="Chang Y.J."/>
            <person name="Jeffries C.D."/>
            <person name="Brambilla E.M."/>
            <person name="Rohde M."/>
            <person name="Spring S."/>
            <person name="Sikorski J."/>
            <person name="Goker M."/>
            <person name="Woyke T."/>
            <person name="Bristow J."/>
            <person name="Eisen J.A."/>
            <person name="Markowitz V."/>
            <person name="Hugenholtz P."/>
            <person name="Kyrpides N.C."/>
            <person name="Klenk H.P."/>
            <person name="Detter J.C."/>
        </authorList>
    </citation>
    <scope>NUCLEOTIDE SEQUENCE [LARGE SCALE GENOMIC DNA]</scope>
    <source>
        <strain evidence="11">ATCC BAA-921 / DSM 16994 / JCM 11577 / YK-1</strain>
    </source>
</reference>
<evidence type="ECO:0000259" key="8">
    <source>
        <dbReference type="PROSITE" id="PS50109"/>
    </source>
</evidence>
<evidence type="ECO:0000256" key="5">
    <source>
        <dbReference type="ARBA" id="ARBA00022679"/>
    </source>
</evidence>
<proteinExistence type="predicted"/>
<dbReference type="SMART" id="SM00388">
    <property type="entry name" value="HisKA"/>
    <property type="match status" value="1"/>
</dbReference>
<dbReference type="Pfam" id="PF02518">
    <property type="entry name" value="HATPase_c"/>
    <property type="match status" value="1"/>
</dbReference>
<feature type="transmembrane region" description="Helical" evidence="7">
    <location>
        <begin position="248"/>
        <end position="273"/>
    </location>
</feature>
<dbReference type="PROSITE" id="PS50885">
    <property type="entry name" value="HAMP"/>
    <property type="match status" value="1"/>
</dbReference>
<dbReference type="eggNOG" id="COG3850">
    <property type="taxonomic scope" value="Bacteria"/>
</dbReference>
<dbReference type="InterPro" id="IPR004358">
    <property type="entry name" value="Sig_transdc_His_kin-like_C"/>
</dbReference>
<evidence type="ECO:0000256" key="3">
    <source>
        <dbReference type="ARBA" id="ARBA00012438"/>
    </source>
</evidence>
<dbReference type="eggNOG" id="COG2205">
    <property type="taxonomic scope" value="Bacteria"/>
</dbReference>
<dbReference type="PRINTS" id="PR00344">
    <property type="entry name" value="BCTRLSENSOR"/>
</dbReference>